<reference evidence="2 3" key="1">
    <citation type="submission" date="2018-05" db="EMBL/GenBank/DDBJ databases">
        <title>Pararhodobacter marina sp. nov., isolated from deep-sea water of the Indian Ocean.</title>
        <authorList>
            <person name="Lai Q.Sr."/>
            <person name="Liu X."/>
            <person name="Shao Z."/>
        </authorList>
    </citation>
    <scope>NUCLEOTIDE SEQUENCE [LARGE SCALE GENOMIC DNA]</scope>
    <source>
        <strain evidence="2 3">CIC4N-9</strain>
    </source>
</reference>
<gene>
    <name evidence="2" type="ORF">C4N9_17355</name>
</gene>
<dbReference type="RefSeq" id="WP_109534612.1">
    <property type="nucleotide sequence ID" value="NZ_QEYD01000011.1"/>
</dbReference>
<name>A0A2U2C6D9_9RHOB</name>
<comment type="caution">
    <text evidence="2">The sequence shown here is derived from an EMBL/GenBank/DDBJ whole genome shotgun (WGS) entry which is preliminary data.</text>
</comment>
<dbReference type="EMBL" id="QEYD01000011">
    <property type="protein sequence ID" value="PWE27422.1"/>
    <property type="molecule type" value="Genomic_DNA"/>
</dbReference>
<keyword evidence="3" id="KW-1185">Reference proteome</keyword>
<evidence type="ECO:0000313" key="3">
    <source>
        <dbReference type="Proteomes" id="UP000244940"/>
    </source>
</evidence>
<feature type="transmembrane region" description="Helical" evidence="1">
    <location>
        <begin position="37"/>
        <end position="55"/>
    </location>
</feature>
<accession>A0A2U2C6D9</accession>
<feature type="transmembrane region" description="Helical" evidence="1">
    <location>
        <begin position="95"/>
        <end position="111"/>
    </location>
</feature>
<sequence length="112" mass="11545">MDIVLLILSPALVGLATIVLMRRITRRRDPDGTGGSGITLSLTIAIAAMLCVLLLQAPGYGGQGQAALISLIVTLYSVSCGALGAALTLTPLPRALGFAVALLAPLTYWIWG</sequence>
<feature type="transmembrane region" description="Helical" evidence="1">
    <location>
        <begin position="67"/>
        <end position="89"/>
    </location>
</feature>
<proteinExistence type="predicted"/>
<protein>
    <submittedName>
        <fullName evidence="2">Uncharacterized protein</fullName>
    </submittedName>
</protein>
<keyword evidence="1" id="KW-1133">Transmembrane helix</keyword>
<dbReference type="AlphaFoldDB" id="A0A2U2C6D9"/>
<dbReference type="Proteomes" id="UP000244940">
    <property type="component" value="Unassembled WGS sequence"/>
</dbReference>
<keyword evidence="1" id="KW-0472">Membrane</keyword>
<dbReference type="GeneID" id="94366662"/>
<evidence type="ECO:0000313" key="2">
    <source>
        <dbReference type="EMBL" id="PWE27422.1"/>
    </source>
</evidence>
<evidence type="ECO:0000256" key="1">
    <source>
        <dbReference type="SAM" id="Phobius"/>
    </source>
</evidence>
<organism evidence="2 3">
    <name type="scientific">Pararhodobacter marinus</name>
    <dbReference type="NCBI Taxonomy" id="2184063"/>
    <lineage>
        <taxon>Bacteria</taxon>
        <taxon>Pseudomonadati</taxon>
        <taxon>Pseudomonadota</taxon>
        <taxon>Alphaproteobacteria</taxon>
        <taxon>Rhodobacterales</taxon>
        <taxon>Paracoccaceae</taxon>
        <taxon>Pararhodobacter</taxon>
    </lineage>
</organism>
<keyword evidence="1" id="KW-0812">Transmembrane</keyword>